<comment type="caution">
    <text evidence="2">Lacks conserved residue(s) required for the propagation of feature annotation.</text>
</comment>
<dbReference type="HAMAP" id="MF_00336">
    <property type="entry name" value="BioD"/>
    <property type="match status" value="1"/>
</dbReference>
<feature type="active site" evidence="2">
    <location>
        <position position="45"/>
    </location>
</feature>
<dbReference type="EC" id="6.3.3.3" evidence="2"/>
<dbReference type="EMBL" id="JAVBIK010000003">
    <property type="protein sequence ID" value="MDT7520574.1"/>
    <property type="molecule type" value="Genomic_DNA"/>
</dbReference>
<keyword evidence="3" id="KW-0378">Hydrolase</keyword>
<dbReference type="InterPro" id="IPR027417">
    <property type="entry name" value="P-loop_NTPase"/>
</dbReference>
<keyword evidence="2" id="KW-0479">Metal-binding</keyword>
<dbReference type="RefSeq" id="WP_313876296.1">
    <property type="nucleotide sequence ID" value="NZ_JAVBIK010000003.1"/>
</dbReference>
<keyword evidence="2" id="KW-0067">ATP-binding</keyword>
<dbReference type="GO" id="GO:0016787">
    <property type="term" value="F:hydrolase activity"/>
    <property type="evidence" value="ECO:0007669"/>
    <property type="project" value="UniProtKB-KW"/>
</dbReference>
<reference evidence="3 4" key="1">
    <citation type="submission" date="2023-08" db="EMBL/GenBank/DDBJ databases">
        <title>Rhodoferax potami sp. nov. and Rhodoferax mekongensis sp. nov., isolated from the Mekong River in Thailand.</title>
        <authorList>
            <person name="Kitikhun S."/>
            <person name="Charoenyingcharoen P."/>
            <person name="Siriarchawattana P."/>
            <person name="Likhitrattanapisal S."/>
            <person name="Nilsakha T."/>
            <person name="Chanpet A."/>
            <person name="Rattanawaree P."/>
            <person name="Ingsriswang S."/>
        </authorList>
    </citation>
    <scope>NUCLEOTIDE SEQUENCE [LARGE SCALE GENOMIC DNA]</scope>
    <source>
        <strain evidence="3 4">TBRC 17660</strain>
    </source>
</reference>
<sequence>MSQPFLPSVRGCFVTGTDTGVGKTCISAGLLHWCAQQGWRSAGLKPVAAGMEWINDEYINEDVRALRQASSPGLTDADVGPYQFEAACAPHIAAQREGRVIERNVILRSAQALASRSDVLVVEGVGGFRVPLAPGWDTADLASDLGLPVVLVVGLRLGCINHTLLSAEAIVHRGLRLVGWIGNVLEPDMPSLDDNVACLRESLGQQFRTPCLGLVPRLADASAASVRAHLVDTGLQAVFGK</sequence>
<keyword evidence="2" id="KW-0460">Magnesium</keyword>
<feature type="binding site" evidence="2">
    <location>
        <position position="62"/>
    </location>
    <ligand>
        <name>Mg(2+)</name>
        <dbReference type="ChEBI" id="CHEBI:18420"/>
    </ligand>
</feature>
<proteinExistence type="inferred from homology"/>
<keyword evidence="1 2" id="KW-0093">Biotin biosynthesis</keyword>
<organism evidence="3 4">
    <name type="scientific">Rhodoferax potami</name>
    <dbReference type="NCBI Taxonomy" id="3068338"/>
    <lineage>
        <taxon>Bacteria</taxon>
        <taxon>Pseudomonadati</taxon>
        <taxon>Pseudomonadota</taxon>
        <taxon>Betaproteobacteria</taxon>
        <taxon>Burkholderiales</taxon>
        <taxon>Comamonadaceae</taxon>
        <taxon>Rhodoferax</taxon>
    </lineage>
</organism>
<dbReference type="Pfam" id="PF13500">
    <property type="entry name" value="AAA_26"/>
    <property type="match status" value="1"/>
</dbReference>
<dbReference type="SUPFAM" id="SSF52540">
    <property type="entry name" value="P-loop containing nucleoside triphosphate hydrolases"/>
    <property type="match status" value="1"/>
</dbReference>
<dbReference type="Proteomes" id="UP001321700">
    <property type="component" value="Unassembled WGS sequence"/>
</dbReference>
<comment type="pathway">
    <text evidence="2">Cofactor biosynthesis; biotin biosynthesis; biotin from 7,8-diaminononanoate: step 1/2.</text>
</comment>
<feature type="binding site" evidence="2">
    <location>
        <position position="62"/>
    </location>
    <ligand>
        <name>ATP</name>
        <dbReference type="ChEBI" id="CHEBI:30616"/>
    </ligand>
</feature>
<comment type="catalytic activity">
    <reaction evidence="2">
        <text>(7R,8S)-7,8-diammoniononanoate + CO2 + ATP = (4R,5S)-dethiobiotin + ADP + phosphate + 3 H(+)</text>
        <dbReference type="Rhea" id="RHEA:15805"/>
        <dbReference type="ChEBI" id="CHEBI:15378"/>
        <dbReference type="ChEBI" id="CHEBI:16526"/>
        <dbReference type="ChEBI" id="CHEBI:30616"/>
        <dbReference type="ChEBI" id="CHEBI:43474"/>
        <dbReference type="ChEBI" id="CHEBI:149469"/>
        <dbReference type="ChEBI" id="CHEBI:149473"/>
        <dbReference type="ChEBI" id="CHEBI:456216"/>
        <dbReference type="EC" id="6.3.3.3"/>
    </reaction>
</comment>
<comment type="subunit">
    <text evidence="2">Homodimer.</text>
</comment>
<feature type="binding site" evidence="2">
    <location>
        <begin position="216"/>
        <end position="218"/>
    </location>
    <ligand>
        <name>ATP</name>
        <dbReference type="ChEBI" id="CHEBI:30616"/>
    </ligand>
</feature>
<keyword evidence="2" id="KW-0963">Cytoplasm</keyword>
<name>A0ABU3KTK1_9BURK</name>
<comment type="function">
    <text evidence="2">Catalyzes a mechanistically unusual reaction, the ATP-dependent insertion of CO2 between the N7 and N8 nitrogen atoms of 7,8-diaminopelargonic acid (DAPA, also called 7,8-diammoniononanoate) to form a ureido ring.</text>
</comment>
<evidence type="ECO:0000313" key="3">
    <source>
        <dbReference type="EMBL" id="MDT7520574.1"/>
    </source>
</evidence>
<dbReference type="PANTHER" id="PTHR43210">
    <property type="entry name" value="DETHIOBIOTIN SYNTHETASE"/>
    <property type="match status" value="1"/>
</dbReference>
<keyword evidence="2" id="KW-0547">Nucleotide-binding</keyword>
<dbReference type="CDD" id="cd03109">
    <property type="entry name" value="DTBS"/>
    <property type="match status" value="1"/>
</dbReference>
<feature type="binding site" evidence="2">
    <location>
        <position position="123"/>
    </location>
    <ligand>
        <name>Mg(2+)</name>
        <dbReference type="ChEBI" id="CHEBI:18420"/>
    </ligand>
</feature>
<keyword evidence="4" id="KW-1185">Reference proteome</keyword>
<accession>A0ABU3KTK1</accession>
<evidence type="ECO:0000256" key="2">
    <source>
        <dbReference type="HAMAP-Rule" id="MF_00336"/>
    </source>
</evidence>
<protein>
    <recommendedName>
        <fullName evidence="2">ATP-dependent dethiobiotin synthetase BioD</fullName>
        <ecNumber evidence="2">6.3.3.3</ecNumber>
    </recommendedName>
    <alternativeName>
        <fullName evidence="2">DTB synthetase</fullName>
        <shortName evidence="2">DTBS</shortName>
    </alternativeName>
    <alternativeName>
        <fullName evidence="2">Dethiobiotin synthase</fullName>
    </alternativeName>
</protein>
<gene>
    <name evidence="2 3" type="primary">bioD</name>
    <name evidence="3" type="ORF">RAE19_18020</name>
</gene>
<dbReference type="InterPro" id="IPR004472">
    <property type="entry name" value="DTB_synth_BioD"/>
</dbReference>
<feature type="binding site" evidence="2">
    <location>
        <position position="24"/>
    </location>
    <ligand>
        <name>Mg(2+)</name>
        <dbReference type="ChEBI" id="CHEBI:18420"/>
    </ligand>
</feature>
<comment type="similarity">
    <text evidence="2">Belongs to the dethiobiotin synthetase family.</text>
</comment>
<dbReference type="PANTHER" id="PTHR43210:SF5">
    <property type="entry name" value="DETHIOBIOTIN SYNTHETASE"/>
    <property type="match status" value="1"/>
</dbReference>
<dbReference type="NCBIfam" id="TIGR00347">
    <property type="entry name" value="bioD"/>
    <property type="match status" value="1"/>
</dbReference>
<feature type="binding site" evidence="2">
    <location>
        <begin position="123"/>
        <end position="126"/>
    </location>
    <ligand>
        <name>ATP</name>
        <dbReference type="ChEBI" id="CHEBI:30616"/>
    </ligand>
</feature>
<comment type="caution">
    <text evidence="3">The sequence shown here is derived from an EMBL/GenBank/DDBJ whole genome shotgun (WGS) entry which is preliminary data.</text>
</comment>
<comment type="cofactor">
    <cofactor evidence="2">
        <name>Mg(2+)</name>
        <dbReference type="ChEBI" id="CHEBI:18420"/>
    </cofactor>
</comment>
<dbReference type="Gene3D" id="3.40.50.300">
    <property type="entry name" value="P-loop containing nucleotide triphosphate hydrolases"/>
    <property type="match status" value="1"/>
</dbReference>
<evidence type="ECO:0000256" key="1">
    <source>
        <dbReference type="ARBA" id="ARBA00022756"/>
    </source>
</evidence>
<dbReference type="PIRSF" id="PIRSF006755">
    <property type="entry name" value="DTB_synth"/>
    <property type="match status" value="1"/>
</dbReference>
<dbReference type="GO" id="GO:0004141">
    <property type="term" value="F:dethiobiotin synthase activity"/>
    <property type="evidence" value="ECO:0007669"/>
    <property type="project" value="UniProtKB-EC"/>
</dbReference>
<evidence type="ECO:0000313" key="4">
    <source>
        <dbReference type="Proteomes" id="UP001321700"/>
    </source>
</evidence>
<comment type="subcellular location">
    <subcellularLocation>
        <location evidence="2">Cytoplasm</location>
    </subcellularLocation>
</comment>
<keyword evidence="2 3" id="KW-0436">Ligase</keyword>